<keyword evidence="4" id="KW-1185">Reference proteome</keyword>
<evidence type="ECO:0000313" key="4">
    <source>
        <dbReference type="Proteomes" id="UP000199051"/>
    </source>
</evidence>
<dbReference type="PANTHER" id="PTHR37292:SF2">
    <property type="entry name" value="DUF262 DOMAIN-CONTAINING PROTEIN"/>
    <property type="match status" value="1"/>
</dbReference>
<dbReference type="Pfam" id="PF03235">
    <property type="entry name" value="GmrSD_N"/>
    <property type="match status" value="1"/>
</dbReference>
<dbReference type="InterPro" id="IPR004919">
    <property type="entry name" value="GmrSD_N"/>
</dbReference>
<protein>
    <recommendedName>
        <fullName evidence="2">GmrSD restriction endonucleases N-terminal domain-containing protein</fullName>
    </recommendedName>
</protein>
<dbReference type="AlphaFoldDB" id="A0A1H9RWN2"/>
<sequence length="560" mass="62118">MSDNVASTITSVPFRDPRPSPERINQLAQRVLAGDILLPRFQRNFVWKRSQILDLLDSVRRNYPIGSLLLWQSRQKLASERNIADLAIAESRPDYPVNYLLDGQQRLSTICGALFWSGTKADSVWNIAYDLKAEKFLHLDTLDTPALHVVPTRFLASPSDYFSRLVGLEKSLSVRAKALFDRFTDYQTAVVTLGDMSIKDVGPVFERINSTGTRLTVVDLMRAATWSPDFDLVEKIDSILADLEPKKFSGIDRKTILRSVAASAGLGFTSENMDSLRDLKAEDLNNAVSSTSQAARRSADFLSTQIGVPSDAAIPYTNQFAVLTEIFRRVPSPTEAQYKEIARWFWLTTFSSYFGGWNTGNMATDFDAVADFAKGGTSIDNGSVAPQASVWRIREFRSNSATSKMLALMLAHEGPVDLLTGQKIDTGKSLAWSNDKEYHHLFPKAYVARSEKWSKPNKVANIIMLSSISNIKIRDKAPSGYLGALREQIGDKPFYNRLSKSLVSREAADAALVDDFDTFLRIRAEDLQSRAVELARISGPAVTPAGDTDVADDLDSDTSD</sequence>
<feature type="domain" description="GmrSD restriction endonucleases N-terminal" evidence="2">
    <location>
        <begin position="27"/>
        <end position="224"/>
    </location>
</feature>
<organism evidence="3 4">
    <name type="scientific">Actinokineospora terrae</name>
    <dbReference type="NCBI Taxonomy" id="155974"/>
    <lineage>
        <taxon>Bacteria</taxon>
        <taxon>Bacillati</taxon>
        <taxon>Actinomycetota</taxon>
        <taxon>Actinomycetes</taxon>
        <taxon>Pseudonocardiales</taxon>
        <taxon>Pseudonocardiaceae</taxon>
        <taxon>Actinokineospora</taxon>
    </lineage>
</organism>
<feature type="region of interest" description="Disordered" evidence="1">
    <location>
        <begin position="1"/>
        <end position="20"/>
    </location>
</feature>
<reference evidence="4" key="1">
    <citation type="submission" date="2016-10" db="EMBL/GenBank/DDBJ databases">
        <authorList>
            <person name="Varghese N."/>
            <person name="Submissions S."/>
        </authorList>
    </citation>
    <scope>NUCLEOTIDE SEQUENCE [LARGE SCALE GENOMIC DNA]</scope>
    <source>
        <strain evidence="4">DSM 44260</strain>
    </source>
</reference>
<evidence type="ECO:0000313" key="3">
    <source>
        <dbReference type="EMBL" id="SER76309.1"/>
    </source>
</evidence>
<proteinExistence type="predicted"/>
<dbReference type="RefSeq" id="WP_092777564.1">
    <property type="nucleotide sequence ID" value="NZ_FOGI01000005.1"/>
</dbReference>
<dbReference type="EMBL" id="FOGI01000005">
    <property type="protein sequence ID" value="SER76309.1"/>
    <property type="molecule type" value="Genomic_DNA"/>
</dbReference>
<feature type="compositionally biased region" description="Polar residues" evidence="1">
    <location>
        <begin position="1"/>
        <end position="11"/>
    </location>
</feature>
<accession>A0A1H9RWN2</accession>
<dbReference type="PANTHER" id="PTHR37292">
    <property type="entry name" value="VNG6097C"/>
    <property type="match status" value="1"/>
</dbReference>
<dbReference type="STRING" id="155974.SAMN04487818_10597"/>
<gene>
    <name evidence="3" type="ORF">SAMN04487818_10597</name>
</gene>
<dbReference type="Proteomes" id="UP000199051">
    <property type="component" value="Unassembled WGS sequence"/>
</dbReference>
<evidence type="ECO:0000259" key="2">
    <source>
        <dbReference type="Pfam" id="PF03235"/>
    </source>
</evidence>
<evidence type="ECO:0000256" key="1">
    <source>
        <dbReference type="SAM" id="MobiDB-lite"/>
    </source>
</evidence>
<name>A0A1H9RWN2_9PSEU</name>